<evidence type="ECO:0000313" key="3">
    <source>
        <dbReference type="Proteomes" id="UP000194236"/>
    </source>
</evidence>
<dbReference type="PROSITE" id="PS50191">
    <property type="entry name" value="CRAL_TRIO"/>
    <property type="match status" value="1"/>
</dbReference>
<sequence length="278" mass="33292">MDEQSKIDEFRSIVRKAYESDKESFDLDLIELMEKDDWAIRRYLERRKTVAAGAEMLINTLKFRNKYNISQMSDVNFPAEYFKMGLVFDCTKDKQGNDLMYMRHRFYRKFKDLDLIWRQFLIYQMDRIDKKSNRKGMAIIVDLNNISMDNTDLDYARWGMKTFGDCCPISINYVLLYNLPRVMITVWNMVKSLLPKDLAHLMKFCNGDEIFDYVDRKNLPKYLGGDCQLNHYQVPADCLPLEEFGHQKDWSQKHIDKILKTWKPYLEKAENEMKLLQQ</sequence>
<dbReference type="InterPro" id="IPR036273">
    <property type="entry name" value="CRAL/TRIO_N_dom_sf"/>
</dbReference>
<organism evidence="2 3">
    <name type="scientific">Euroglyphus maynei</name>
    <name type="common">Mayne's house dust mite</name>
    <dbReference type="NCBI Taxonomy" id="6958"/>
    <lineage>
        <taxon>Eukaryota</taxon>
        <taxon>Metazoa</taxon>
        <taxon>Ecdysozoa</taxon>
        <taxon>Arthropoda</taxon>
        <taxon>Chelicerata</taxon>
        <taxon>Arachnida</taxon>
        <taxon>Acari</taxon>
        <taxon>Acariformes</taxon>
        <taxon>Sarcoptiformes</taxon>
        <taxon>Astigmata</taxon>
        <taxon>Psoroptidia</taxon>
        <taxon>Analgoidea</taxon>
        <taxon>Pyroglyphidae</taxon>
        <taxon>Pyroglyphinae</taxon>
        <taxon>Euroglyphus</taxon>
    </lineage>
</organism>
<dbReference type="SUPFAM" id="SSF46938">
    <property type="entry name" value="CRAL/TRIO N-terminal domain"/>
    <property type="match status" value="1"/>
</dbReference>
<dbReference type="SMART" id="SM00516">
    <property type="entry name" value="SEC14"/>
    <property type="match status" value="1"/>
</dbReference>
<dbReference type="EMBL" id="MUJZ01019469">
    <property type="protein sequence ID" value="OTF80205.1"/>
    <property type="molecule type" value="Genomic_DNA"/>
</dbReference>
<evidence type="ECO:0000313" key="2">
    <source>
        <dbReference type="EMBL" id="OTF80205.1"/>
    </source>
</evidence>
<comment type="caution">
    <text evidence="2">The sequence shown here is derived from an EMBL/GenBank/DDBJ whole genome shotgun (WGS) entry which is preliminary data.</text>
</comment>
<dbReference type="OrthoDB" id="75724at2759"/>
<gene>
    <name evidence="2" type="ORF">BLA29_004058</name>
</gene>
<dbReference type="PANTHER" id="PTHR46384">
    <property type="entry name" value="MOTILE SPERM DOMAIN-CONTAINING PROTEIN 2"/>
    <property type="match status" value="1"/>
</dbReference>
<keyword evidence="3" id="KW-1185">Reference proteome</keyword>
<dbReference type="GO" id="GO:0140284">
    <property type="term" value="C:endoplasmic reticulum-endosome membrane contact site"/>
    <property type="evidence" value="ECO:0007669"/>
    <property type="project" value="TreeGrafter"/>
</dbReference>
<evidence type="ECO:0000259" key="1">
    <source>
        <dbReference type="PROSITE" id="PS50191"/>
    </source>
</evidence>
<accession>A0A1Y3BM37</accession>
<reference evidence="2 3" key="1">
    <citation type="submission" date="2017-03" db="EMBL/GenBank/DDBJ databases">
        <title>Genome Survey of Euroglyphus maynei.</title>
        <authorList>
            <person name="Arlian L.G."/>
            <person name="Morgan M.S."/>
            <person name="Rider S.D."/>
        </authorList>
    </citation>
    <scope>NUCLEOTIDE SEQUENCE [LARGE SCALE GENOMIC DNA]</scope>
    <source>
        <strain evidence="2">Arlian Lab</strain>
        <tissue evidence="2">Whole body</tissue>
    </source>
</reference>
<dbReference type="InterPro" id="IPR001251">
    <property type="entry name" value="CRAL-TRIO_dom"/>
</dbReference>
<feature type="domain" description="CRAL-TRIO" evidence="1">
    <location>
        <begin position="74"/>
        <end position="231"/>
    </location>
</feature>
<name>A0A1Y3BM37_EURMA</name>
<dbReference type="CDD" id="cd00170">
    <property type="entry name" value="SEC14"/>
    <property type="match status" value="1"/>
</dbReference>
<dbReference type="Gene3D" id="3.40.525.10">
    <property type="entry name" value="CRAL-TRIO lipid binding domain"/>
    <property type="match status" value="1"/>
</dbReference>
<dbReference type="AlphaFoldDB" id="A0A1Y3BM37"/>
<dbReference type="GO" id="GO:0012505">
    <property type="term" value="C:endomembrane system"/>
    <property type="evidence" value="ECO:0007669"/>
    <property type="project" value="TreeGrafter"/>
</dbReference>
<dbReference type="SUPFAM" id="SSF52087">
    <property type="entry name" value="CRAL/TRIO domain"/>
    <property type="match status" value="1"/>
</dbReference>
<protein>
    <submittedName>
        <fullName evidence="2">Motile sperm domain-containing protein 2-like protein</fullName>
    </submittedName>
</protein>
<dbReference type="Proteomes" id="UP000194236">
    <property type="component" value="Unassembled WGS sequence"/>
</dbReference>
<dbReference type="PANTHER" id="PTHR46384:SF1">
    <property type="entry name" value="MOTILE SPERM DOMAIN-CONTAINING PROTEIN 2"/>
    <property type="match status" value="1"/>
</dbReference>
<dbReference type="InterPro" id="IPR053012">
    <property type="entry name" value="ER-organelle_contact"/>
</dbReference>
<proteinExistence type="predicted"/>
<dbReference type="Pfam" id="PF00650">
    <property type="entry name" value="CRAL_TRIO"/>
    <property type="match status" value="1"/>
</dbReference>
<dbReference type="InterPro" id="IPR036865">
    <property type="entry name" value="CRAL-TRIO_dom_sf"/>
</dbReference>